<proteinExistence type="predicted"/>
<dbReference type="AlphaFoldDB" id="A0A1I8BGV0"/>
<evidence type="ECO:0000256" key="1">
    <source>
        <dbReference type="SAM" id="MobiDB-lite"/>
    </source>
</evidence>
<name>A0A1I8BGV0_MELHA</name>
<sequence length="213" mass="24804">MTKENDPFKCLRCTSIAVGIWNIIYCLIQFGLLGWQVQVVKEWQWHWENRELPATGAIDQYQARFPGLYAMYTETPESRKINALFAIVLICLGLNIAHLPNSIAMLYGCNKGIGVVLVFLYYQRLRGKLVSERAGNGYLPSISITENNFSRNSKINKIKLKENLYFEQQIPPWIKSLPDKPPKAIERKLRRNERKEEELGRRYEIKRGKRGKN</sequence>
<dbReference type="PANTHER" id="PTHR36694:SF8">
    <property type="entry name" value="MARVEL DOMAIN-CONTAINING PROTEIN"/>
    <property type="match status" value="1"/>
</dbReference>
<feature type="region of interest" description="Disordered" evidence="1">
    <location>
        <begin position="177"/>
        <end position="198"/>
    </location>
</feature>
<feature type="transmembrane region" description="Helical" evidence="2">
    <location>
        <begin position="81"/>
        <end position="98"/>
    </location>
</feature>
<keyword evidence="2" id="KW-0472">Membrane</keyword>
<protein>
    <submittedName>
        <fullName evidence="4">Uncharacterized protein</fullName>
    </submittedName>
</protein>
<dbReference type="WBParaSite" id="MhA1_Contig2347.frz3.gene3">
    <property type="protein sequence ID" value="MhA1_Contig2347.frz3.gene3"/>
    <property type="gene ID" value="MhA1_Contig2347.frz3.gene3"/>
</dbReference>
<feature type="transmembrane region" description="Helical" evidence="2">
    <location>
        <begin position="104"/>
        <end position="122"/>
    </location>
</feature>
<dbReference type="PANTHER" id="PTHR36694">
    <property type="entry name" value="PASIFLORA 1, ISOFORM A-RELATED"/>
    <property type="match status" value="1"/>
</dbReference>
<accession>A0A1I8BGV0</accession>
<keyword evidence="2" id="KW-1133">Transmembrane helix</keyword>
<keyword evidence="3" id="KW-1185">Reference proteome</keyword>
<evidence type="ECO:0000313" key="3">
    <source>
        <dbReference type="Proteomes" id="UP000095281"/>
    </source>
</evidence>
<reference evidence="4" key="1">
    <citation type="submission" date="2016-11" db="UniProtKB">
        <authorList>
            <consortium name="WormBaseParasite"/>
        </authorList>
    </citation>
    <scope>IDENTIFICATION</scope>
</reference>
<evidence type="ECO:0000256" key="2">
    <source>
        <dbReference type="SAM" id="Phobius"/>
    </source>
</evidence>
<keyword evidence="2" id="KW-0812">Transmembrane</keyword>
<organism evidence="3 4">
    <name type="scientific">Meloidogyne hapla</name>
    <name type="common">Root-knot nematode worm</name>
    <dbReference type="NCBI Taxonomy" id="6305"/>
    <lineage>
        <taxon>Eukaryota</taxon>
        <taxon>Metazoa</taxon>
        <taxon>Ecdysozoa</taxon>
        <taxon>Nematoda</taxon>
        <taxon>Chromadorea</taxon>
        <taxon>Rhabditida</taxon>
        <taxon>Tylenchina</taxon>
        <taxon>Tylenchomorpha</taxon>
        <taxon>Tylenchoidea</taxon>
        <taxon>Meloidogynidae</taxon>
        <taxon>Meloidogyninae</taxon>
        <taxon>Meloidogyne</taxon>
    </lineage>
</organism>
<feature type="transmembrane region" description="Helical" evidence="2">
    <location>
        <begin position="16"/>
        <end position="35"/>
    </location>
</feature>
<evidence type="ECO:0000313" key="4">
    <source>
        <dbReference type="WBParaSite" id="MhA1_Contig2347.frz3.gene3"/>
    </source>
</evidence>
<dbReference type="Proteomes" id="UP000095281">
    <property type="component" value="Unplaced"/>
</dbReference>